<dbReference type="SUPFAM" id="SSF53901">
    <property type="entry name" value="Thiolase-like"/>
    <property type="match status" value="2"/>
</dbReference>
<dbReference type="NCBIfam" id="NF005589">
    <property type="entry name" value="PRK07314.1"/>
    <property type="match status" value="1"/>
</dbReference>
<evidence type="ECO:0000256" key="6">
    <source>
        <dbReference type="ARBA" id="ARBA00022679"/>
    </source>
</evidence>
<evidence type="ECO:0000256" key="13">
    <source>
        <dbReference type="RuleBase" id="RU003694"/>
    </source>
</evidence>
<dbReference type="AlphaFoldDB" id="A0A2C9D6I9"/>
<dbReference type="InterPro" id="IPR014030">
    <property type="entry name" value="Ketoacyl_synth_N"/>
</dbReference>
<dbReference type="PROSITE" id="PS52004">
    <property type="entry name" value="KS3_2"/>
    <property type="match status" value="1"/>
</dbReference>
<feature type="domain" description="Ketosynthase family 3 (KS3)" evidence="14">
    <location>
        <begin position="1"/>
        <end position="417"/>
    </location>
</feature>
<evidence type="ECO:0000256" key="2">
    <source>
        <dbReference type="ARBA" id="ARBA00008467"/>
    </source>
</evidence>
<dbReference type="KEGG" id="hdi:HDIA_1820"/>
<dbReference type="OrthoDB" id="9808669at2"/>
<dbReference type="EC" id="2.3.1.179" evidence="3 11"/>
<dbReference type="RefSeq" id="WP_099555882.1">
    <property type="nucleotide sequence ID" value="NZ_LT960614.1"/>
</dbReference>
<evidence type="ECO:0000313" key="15">
    <source>
        <dbReference type="EMBL" id="SON55361.1"/>
    </source>
</evidence>
<gene>
    <name evidence="15" type="primary">fabF</name>
    <name evidence="15" type="ORF">HDIA_1820</name>
</gene>
<proteinExistence type="inferred from homology"/>
<dbReference type="InterPro" id="IPR018201">
    <property type="entry name" value="Ketoacyl_synth_AS"/>
</dbReference>
<sequence length="420" mass="44122">MRRVVITGVGMVSPMGGNADVSWQRILEGKSGASRISTFEVDDLPCQIACTIPRGDGSDGTFDPDLYMEPKEQRKVDEFIVYAAAAADQALDDADWHPTEYEDQIRSGVLIGSGIGGLQGIVDAAYTLRDKGPRRISPFFIPGRLINLAGGHVSIKHGLKGPNHSVVTACSTGTHAIGDASRLIMLGDADVMVAGGAESPVCRISIAGFSACRALSTSFNDRPTEASRPYDKDRDGFVMGEGAGVVVLEELEHAKARGAKIYAEVIGYGLSGDAFHITAPSEDGDGAYRCMKAALERAGVTPDEIDYINAHGTSTMADTIELGAVERLVGNAAAKISMSSTKSATGHLLGAAGAIEAIFSVLAIRDQIAPPTLNLVNPSVDTPMDLVPNVARKREINVAVSNSFGFGGTNASLVLRKFDA</sequence>
<dbReference type="PROSITE" id="PS00606">
    <property type="entry name" value="KS3_1"/>
    <property type="match status" value="1"/>
</dbReference>
<dbReference type="Proteomes" id="UP000223606">
    <property type="component" value="Chromosome 1"/>
</dbReference>
<keyword evidence="10 11" id="KW-0012">Acyltransferase</keyword>
<dbReference type="PANTHER" id="PTHR11712:SF321">
    <property type="entry name" value="3-OXOACYL-[ACYL-CARRIER-PROTEIN] SYNTHASE 2"/>
    <property type="match status" value="1"/>
</dbReference>
<protein>
    <recommendedName>
        <fullName evidence="4 11">3-oxoacyl-[acyl-carrier-protein] synthase 2</fullName>
        <ecNumber evidence="3 11">2.3.1.179</ecNumber>
    </recommendedName>
</protein>
<comment type="pathway">
    <text evidence="1 11">Lipid metabolism; fatty acid biosynthesis.</text>
</comment>
<dbReference type="FunFam" id="3.40.47.10:FF:000015">
    <property type="entry name" value="3-oxoacyl-[acyl-carrier-protein] synthase, mitochondrial"/>
    <property type="match status" value="1"/>
</dbReference>
<comment type="function">
    <text evidence="11">Involved in the type II fatty acid elongation cycle. Catalyzes the elongation of a wide range of acyl-ACP by the addition of two carbons from malonyl-ACP to an acyl acceptor. Can efficiently catalyze the conversion of palmitoleoyl-ACP (cis-hexadec-9-enoyl-ACP) to cis-vaccenoyl-ACP (cis-octadec-11-enoyl-ACP), an essential step in the thermal regulation of fatty acid composition.</text>
</comment>
<dbReference type="CDD" id="cd00834">
    <property type="entry name" value="KAS_I_II"/>
    <property type="match status" value="1"/>
</dbReference>
<keyword evidence="5 11" id="KW-0444">Lipid biosynthesis</keyword>
<keyword evidence="9 11" id="KW-0275">Fatty acid biosynthesis</keyword>
<dbReference type="NCBIfam" id="NF004970">
    <property type="entry name" value="PRK06333.1"/>
    <property type="match status" value="1"/>
</dbReference>
<dbReference type="SMART" id="SM00825">
    <property type="entry name" value="PKS_KS"/>
    <property type="match status" value="1"/>
</dbReference>
<dbReference type="PIRSF" id="PIRSF000447">
    <property type="entry name" value="KAS_II"/>
    <property type="match status" value="1"/>
</dbReference>
<dbReference type="GO" id="GO:0006633">
    <property type="term" value="P:fatty acid biosynthetic process"/>
    <property type="evidence" value="ECO:0007669"/>
    <property type="project" value="UniProtKB-UniRule"/>
</dbReference>
<comment type="catalytic activity">
    <reaction evidence="11">
        <text>a fatty acyl-[ACP] + malonyl-[ACP] + H(+) = a 3-oxoacyl-[ACP] + holo-[ACP] + CO2</text>
        <dbReference type="Rhea" id="RHEA:22836"/>
        <dbReference type="Rhea" id="RHEA-COMP:9623"/>
        <dbReference type="Rhea" id="RHEA-COMP:9685"/>
        <dbReference type="Rhea" id="RHEA-COMP:9916"/>
        <dbReference type="Rhea" id="RHEA-COMP:14125"/>
        <dbReference type="ChEBI" id="CHEBI:15378"/>
        <dbReference type="ChEBI" id="CHEBI:16526"/>
        <dbReference type="ChEBI" id="CHEBI:64479"/>
        <dbReference type="ChEBI" id="CHEBI:78449"/>
        <dbReference type="ChEBI" id="CHEBI:78776"/>
        <dbReference type="ChEBI" id="CHEBI:138651"/>
    </reaction>
</comment>
<dbReference type="InterPro" id="IPR000794">
    <property type="entry name" value="Beta-ketoacyl_synthase"/>
</dbReference>
<dbReference type="InterPro" id="IPR020841">
    <property type="entry name" value="PKS_Beta-ketoAc_synthase_dom"/>
</dbReference>
<keyword evidence="6 11" id="KW-0808">Transferase</keyword>
<dbReference type="PANTHER" id="PTHR11712">
    <property type="entry name" value="POLYKETIDE SYNTHASE-RELATED"/>
    <property type="match status" value="1"/>
</dbReference>
<dbReference type="FunFam" id="3.40.47.10:FF:000024">
    <property type="entry name" value="3-oxoacyl-[acyl-carrier-protein] synthase, mitochondrial"/>
    <property type="match status" value="1"/>
</dbReference>
<dbReference type="Pfam" id="PF00109">
    <property type="entry name" value="ketoacyl-synt"/>
    <property type="match status" value="1"/>
</dbReference>
<evidence type="ECO:0000313" key="16">
    <source>
        <dbReference type="Proteomes" id="UP000223606"/>
    </source>
</evidence>
<dbReference type="UniPathway" id="UPA00094"/>
<evidence type="ECO:0000256" key="8">
    <source>
        <dbReference type="ARBA" id="ARBA00023098"/>
    </source>
</evidence>
<dbReference type="Pfam" id="PF02801">
    <property type="entry name" value="Ketoacyl-synt_C"/>
    <property type="match status" value="1"/>
</dbReference>
<keyword evidence="7" id="KW-0276">Fatty acid metabolism</keyword>
<evidence type="ECO:0000256" key="12">
    <source>
        <dbReference type="PIRSR" id="PIRSR000447-1"/>
    </source>
</evidence>
<dbReference type="EMBL" id="LT960614">
    <property type="protein sequence ID" value="SON55361.1"/>
    <property type="molecule type" value="Genomic_DNA"/>
</dbReference>
<evidence type="ECO:0000259" key="14">
    <source>
        <dbReference type="PROSITE" id="PS52004"/>
    </source>
</evidence>
<evidence type="ECO:0000256" key="7">
    <source>
        <dbReference type="ARBA" id="ARBA00022832"/>
    </source>
</evidence>
<evidence type="ECO:0000256" key="9">
    <source>
        <dbReference type="ARBA" id="ARBA00023160"/>
    </source>
</evidence>
<feature type="active site" description="For beta-ketoacyl synthase activity" evidence="12">
    <location>
        <position position="170"/>
    </location>
</feature>
<evidence type="ECO:0000256" key="4">
    <source>
        <dbReference type="ARBA" id="ARBA00014657"/>
    </source>
</evidence>
<dbReference type="GO" id="GO:0004315">
    <property type="term" value="F:3-oxoacyl-[acyl-carrier-protein] synthase activity"/>
    <property type="evidence" value="ECO:0007669"/>
    <property type="project" value="UniProtKB-UniRule"/>
</dbReference>
<dbReference type="NCBIfam" id="TIGR03150">
    <property type="entry name" value="fabF"/>
    <property type="match status" value="1"/>
</dbReference>
<dbReference type="InterPro" id="IPR017568">
    <property type="entry name" value="3-oxoacyl-ACP_synth-2"/>
</dbReference>
<evidence type="ECO:0000256" key="3">
    <source>
        <dbReference type="ARBA" id="ARBA00012356"/>
    </source>
</evidence>
<evidence type="ECO:0000256" key="10">
    <source>
        <dbReference type="ARBA" id="ARBA00023315"/>
    </source>
</evidence>
<comment type="similarity">
    <text evidence="2 11 13">Belongs to the thiolase-like superfamily. Beta-ketoacyl-ACP synthases family.</text>
</comment>
<evidence type="ECO:0000256" key="11">
    <source>
        <dbReference type="PIRNR" id="PIRNR000447"/>
    </source>
</evidence>
<keyword evidence="16" id="KW-1185">Reference proteome</keyword>
<name>A0A2C9D6I9_9HYPH</name>
<comment type="catalytic activity">
    <reaction evidence="11">
        <text>(9Z)-hexadecenoyl-[ACP] + malonyl-[ACP] + H(+) = 3-oxo-(11Z)-octadecenoyl-[ACP] + holo-[ACP] + CO2</text>
        <dbReference type="Rhea" id="RHEA:55040"/>
        <dbReference type="Rhea" id="RHEA-COMP:9623"/>
        <dbReference type="Rhea" id="RHEA-COMP:9685"/>
        <dbReference type="Rhea" id="RHEA-COMP:10800"/>
        <dbReference type="Rhea" id="RHEA-COMP:14074"/>
        <dbReference type="ChEBI" id="CHEBI:15378"/>
        <dbReference type="ChEBI" id="CHEBI:16526"/>
        <dbReference type="ChEBI" id="CHEBI:64479"/>
        <dbReference type="ChEBI" id="CHEBI:78449"/>
        <dbReference type="ChEBI" id="CHEBI:83989"/>
        <dbReference type="ChEBI" id="CHEBI:138538"/>
        <dbReference type="EC" id="2.3.1.179"/>
    </reaction>
</comment>
<dbReference type="InterPro" id="IPR016039">
    <property type="entry name" value="Thiolase-like"/>
</dbReference>
<evidence type="ECO:0000256" key="1">
    <source>
        <dbReference type="ARBA" id="ARBA00005194"/>
    </source>
</evidence>
<accession>A0A2C9D6I9</accession>
<dbReference type="Gene3D" id="3.40.47.10">
    <property type="match status" value="2"/>
</dbReference>
<evidence type="ECO:0000256" key="5">
    <source>
        <dbReference type="ARBA" id="ARBA00022516"/>
    </source>
</evidence>
<dbReference type="InterPro" id="IPR014031">
    <property type="entry name" value="Ketoacyl_synth_C"/>
</dbReference>
<reference evidence="16" key="1">
    <citation type="submission" date="2017-09" db="EMBL/GenBank/DDBJ databases">
        <title>Genome sequence of Nannocystis excedens DSM 71.</title>
        <authorList>
            <person name="Blom J."/>
        </authorList>
    </citation>
    <scope>NUCLEOTIDE SEQUENCE [LARGE SCALE GENOMIC DNA]</scope>
    <source>
        <strain evidence="16">type strain: E19</strain>
    </source>
</reference>
<organism evidence="15 16">
    <name type="scientific">Hartmannibacter diazotrophicus</name>
    <dbReference type="NCBI Taxonomy" id="1482074"/>
    <lineage>
        <taxon>Bacteria</taxon>
        <taxon>Pseudomonadati</taxon>
        <taxon>Pseudomonadota</taxon>
        <taxon>Alphaproteobacteria</taxon>
        <taxon>Hyphomicrobiales</taxon>
        <taxon>Pleomorphomonadaceae</taxon>
        <taxon>Hartmannibacter</taxon>
    </lineage>
</organism>
<dbReference type="GO" id="GO:0005829">
    <property type="term" value="C:cytosol"/>
    <property type="evidence" value="ECO:0007669"/>
    <property type="project" value="TreeGrafter"/>
</dbReference>
<keyword evidence="8" id="KW-0443">Lipid metabolism</keyword>